<protein>
    <submittedName>
        <fullName evidence="8">FUSC family protein</fullName>
    </submittedName>
</protein>
<keyword evidence="9" id="KW-1185">Reference proteome</keyword>
<dbReference type="InterPro" id="IPR049453">
    <property type="entry name" value="Memb_transporter_dom"/>
</dbReference>
<feature type="transmembrane region" description="Helical" evidence="6">
    <location>
        <begin position="212"/>
        <end position="238"/>
    </location>
</feature>
<gene>
    <name evidence="8" type="ORF">GCM10023353_35230</name>
</gene>
<organism evidence="8 9">
    <name type="scientific">Tomitella cavernea</name>
    <dbReference type="NCBI Taxonomy" id="1387982"/>
    <lineage>
        <taxon>Bacteria</taxon>
        <taxon>Bacillati</taxon>
        <taxon>Actinomycetota</taxon>
        <taxon>Actinomycetes</taxon>
        <taxon>Mycobacteriales</taxon>
        <taxon>Tomitella</taxon>
    </lineage>
</organism>
<dbReference type="RefSeq" id="WP_200175609.1">
    <property type="nucleotide sequence ID" value="NZ_BAABKQ010000001.1"/>
</dbReference>
<feature type="transmembrane region" description="Helical" evidence="6">
    <location>
        <begin position="102"/>
        <end position="119"/>
    </location>
</feature>
<comment type="caution">
    <text evidence="8">The sequence shown here is derived from an EMBL/GenBank/DDBJ whole genome shotgun (WGS) entry which is preliminary data.</text>
</comment>
<dbReference type="EMBL" id="BAABKQ010000001">
    <property type="protein sequence ID" value="GAA4823442.1"/>
    <property type="molecule type" value="Genomic_DNA"/>
</dbReference>
<evidence type="ECO:0000259" key="7">
    <source>
        <dbReference type="Pfam" id="PF13515"/>
    </source>
</evidence>
<keyword evidence="2 6" id="KW-0812">Transmembrane</keyword>
<evidence type="ECO:0000313" key="8">
    <source>
        <dbReference type="EMBL" id="GAA4823442.1"/>
    </source>
</evidence>
<feature type="domain" description="Integral membrane bound transporter" evidence="7">
    <location>
        <begin position="230"/>
        <end position="355"/>
    </location>
</feature>
<sequence length="393" mass="39676">MRTPTPAPIPTEPGSTALRSHVHRARAAARHSRARATWRRAFSLNPGSPSLVPALRVGAATAIVLIVGGTLGHTELAALAGLGAITAAFARGEPYRRRAGKTAIAGATIIGSILLGSALTGTPMLLQIAVLSLAGGAGAWLLASLRIVGPGAVVIVFAGAAAAMTGDLPRAALATALGVTVGWLAAMAPVTRTSQHGTDEERRWVRSGVGRLASGEFLGAGARIAVASSLAGVAALGIGLEHSLWASMGATAALQSITFASTVQRSIQRLVGNVTGAAVALAFIATAMGFWPTAATIVALQVITELTIARNYAVATTAITPMALLMMGLSGGLTTSMALSRVADTAIGVIVGVVIAAVTIHPDDAQHLARAAERPAEPRHAAPPQAPDPDVRQ</sequence>
<comment type="subcellular location">
    <subcellularLocation>
        <location evidence="1">Membrane</location>
        <topology evidence="1">Multi-pass membrane protein</topology>
    </subcellularLocation>
</comment>
<feature type="transmembrane region" description="Helical" evidence="6">
    <location>
        <begin position="147"/>
        <end position="165"/>
    </location>
</feature>
<accession>A0ABP9D5I3</accession>
<dbReference type="Pfam" id="PF13515">
    <property type="entry name" value="FUSC_2"/>
    <property type="match status" value="1"/>
</dbReference>
<keyword evidence="3 6" id="KW-1133">Transmembrane helix</keyword>
<evidence type="ECO:0000256" key="2">
    <source>
        <dbReference type="ARBA" id="ARBA00022692"/>
    </source>
</evidence>
<feature type="transmembrane region" description="Helical" evidence="6">
    <location>
        <begin position="342"/>
        <end position="360"/>
    </location>
</feature>
<feature type="transmembrane region" description="Helical" evidence="6">
    <location>
        <begin position="311"/>
        <end position="330"/>
    </location>
</feature>
<evidence type="ECO:0000256" key="1">
    <source>
        <dbReference type="ARBA" id="ARBA00004141"/>
    </source>
</evidence>
<feature type="transmembrane region" description="Helical" evidence="6">
    <location>
        <begin position="57"/>
        <end position="90"/>
    </location>
</feature>
<feature type="transmembrane region" description="Helical" evidence="6">
    <location>
        <begin position="171"/>
        <end position="191"/>
    </location>
</feature>
<feature type="region of interest" description="Disordered" evidence="5">
    <location>
        <begin position="370"/>
        <end position="393"/>
    </location>
</feature>
<proteinExistence type="predicted"/>
<feature type="compositionally biased region" description="Pro residues" evidence="5">
    <location>
        <begin position="1"/>
        <end position="11"/>
    </location>
</feature>
<keyword evidence="4 6" id="KW-0472">Membrane</keyword>
<feature type="compositionally biased region" description="Basic and acidic residues" evidence="5">
    <location>
        <begin position="370"/>
        <end position="380"/>
    </location>
</feature>
<evidence type="ECO:0000256" key="5">
    <source>
        <dbReference type="SAM" id="MobiDB-lite"/>
    </source>
</evidence>
<dbReference type="Proteomes" id="UP001500839">
    <property type="component" value="Unassembled WGS sequence"/>
</dbReference>
<name>A0ABP9D5I3_9ACTN</name>
<reference evidence="9" key="1">
    <citation type="journal article" date="2019" name="Int. J. Syst. Evol. Microbiol.">
        <title>The Global Catalogue of Microorganisms (GCM) 10K type strain sequencing project: providing services to taxonomists for standard genome sequencing and annotation.</title>
        <authorList>
            <consortium name="The Broad Institute Genomics Platform"/>
            <consortium name="The Broad Institute Genome Sequencing Center for Infectious Disease"/>
            <person name="Wu L."/>
            <person name="Ma J."/>
        </authorList>
    </citation>
    <scope>NUCLEOTIDE SEQUENCE [LARGE SCALE GENOMIC DNA]</scope>
    <source>
        <strain evidence="9">JCM 18542</strain>
    </source>
</reference>
<evidence type="ECO:0000256" key="6">
    <source>
        <dbReference type="SAM" id="Phobius"/>
    </source>
</evidence>
<evidence type="ECO:0000313" key="9">
    <source>
        <dbReference type="Proteomes" id="UP001500839"/>
    </source>
</evidence>
<evidence type="ECO:0000256" key="3">
    <source>
        <dbReference type="ARBA" id="ARBA00022989"/>
    </source>
</evidence>
<evidence type="ECO:0000256" key="4">
    <source>
        <dbReference type="ARBA" id="ARBA00023136"/>
    </source>
</evidence>
<feature type="region of interest" description="Disordered" evidence="5">
    <location>
        <begin position="1"/>
        <end position="20"/>
    </location>
</feature>
<feature type="transmembrane region" description="Helical" evidence="6">
    <location>
        <begin position="270"/>
        <end position="291"/>
    </location>
</feature>